<evidence type="ECO:0000313" key="2">
    <source>
        <dbReference type="Proteomes" id="UP000006250"/>
    </source>
</evidence>
<gene>
    <name evidence="1" type="ORF">DesfrDRAFT_0186</name>
</gene>
<dbReference type="EMBL" id="AECZ01000001">
    <property type="protein sequence ID" value="EFL53138.1"/>
    <property type="molecule type" value="Genomic_DNA"/>
</dbReference>
<dbReference type="Proteomes" id="UP000006250">
    <property type="component" value="Unassembled WGS sequence"/>
</dbReference>
<sequence length="88" mass="9491">MPGMLASCVDLTEIPEEGPDMEGIRALKLHLDAAEAMADAAQAETRLRHLLGRHALVLHPDAQQAARDCLDALDRLDNLGRKARALGV</sequence>
<keyword evidence="2" id="KW-1185">Reference proteome</keyword>
<comment type="caution">
    <text evidence="1">The sequence shown here is derived from an EMBL/GenBank/DDBJ whole genome shotgun (WGS) entry which is preliminary data.</text>
</comment>
<dbReference type="STRING" id="596151.DesfrDRAFT_0186"/>
<name>E1JRD7_SOLFR</name>
<dbReference type="AlphaFoldDB" id="E1JRD7"/>
<protein>
    <submittedName>
        <fullName evidence="1">Uncharacterized protein</fullName>
    </submittedName>
</protein>
<accession>E1JRD7</accession>
<reference evidence="1 2" key="1">
    <citation type="submission" date="2010-08" db="EMBL/GenBank/DDBJ databases">
        <title>The draft genome of Desulfovibrio fructosovorans JJ.</title>
        <authorList>
            <consortium name="US DOE Joint Genome Institute (JGI-PGF)"/>
            <person name="Lucas S."/>
            <person name="Copeland A."/>
            <person name="Lapidus A."/>
            <person name="Cheng J.-F."/>
            <person name="Bruce D."/>
            <person name="Goodwin L."/>
            <person name="Pitluck S."/>
            <person name="Land M.L."/>
            <person name="Hauser L."/>
            <person name="Chang Y.-J."/>
            <person name="Jeffries C."/>
            <person name="Wall J.D."/>
            <person name="Stahl D.A."/>
            <person name="Arkin A.P."/>
            <person name="Dehal P."/>
            <person name="Stolyar S.M."/>
            <person name="Hazen T.C."/>
            <person name="Woyke T.J."/>
        </authorList>
    </citation>
    <scope>NUCLEOTIDE SEQUENCE [LARGE SCALE GENOMIC DNA]</scope>
    <source>
        <strain evidence="1 2">JJ</strain>
    </source>
</reference>
<evidence type="ECO:0000313" key="1">
    <source>
        <dbReference type="EMBL" id="EFL53138.1"/>
    </source>
</evidence>
<organism evidence="1 2">
    <name type="scientific">Solidesulfovibrio fructosivorans JJ]</name>
    <dbReference type="NCBI Taxonomy" id="596151"/>
    <lineage>
        <taxon>Bacteria</taxon>
        <taxon>Pseudomonadati</taxon>
        <taxon>Thermodesulfobacteriota</taxon>
        <taxon>Desulfovibrionia</taxon>
        <taxon>Desulfovibrionales</taxon>
        <taxon>Desulfovibrionaceae</taxon>
        <taxon>Solidesulfovibrio</taxon>
    </lineage>
</organism>
<proteinExistence type="predicted"/>